<accession>A0A0R3A9D0</accession>
<evidence type="ECO:0000256" key="1">
    <source>
        <dbReference type="SAM" id="Phobius"/>
    </source>
</evidence>
<reference evidence="2 3" key="1">
    <citation type="submission" date="2015-02" db="EMBL/GenBank/DDBJ databases">
        <title>Two Pseudomonas sp. nov., isolated from raw milk.</title>
        <authorList>
            <person name="Wenning M."/>
            <person name="von Neubeck M."/>
            <person name="Huptas C."/>
            <person name="Scherer S."/>
        </authorList>
    </citation>
    <scope>NUCLEOTIDE SEQUENCE [LARGE SCALE GENOMIC DNA]</scope>
    <source>
        <strain evidence="2 3">DSM 29164</strain>
    </source>
</reference>
<name>A0A0R3A9D0_9PSED</name>
<dbReference type="RefSeq" id="WP_057704135.1">
    <property type="nucleotide sequence ID" value="NZ_JABWQI010000024.1"/>
</dbReference>
<feature type="transmembrane region" description="Helical" evidence="1">
    <location>
        <begin position="12"/>
        <end position="32"/>
    </location>
</feature>
<sequence length="129" mass="14542">MTSIDTWPRWVAIIITGGPGLLSVIGLAYSLYMTHRHLDAIKEALKNSRYIYIWGNSLGRRGLIWSLLEMAKIAGMVVWPKASIINGELDPIDLQNFPPYLKRHLTTITTMAFTALTWGIVAALLVKYR</sequence>
<feature type="transmembrane region" description="Helical" evidence="1">
    <location>
        <begin position="105"/>
        <end position="126"/>
    </location>
</feature>
<dbReference type="AlphaFoldDB" id="A0A0R3A9D0"/>
<evidence type="ECO:0000313" key="3">
    <source>
        <dbReference type="Proteomes" id="UP000050852"/>
    </source>
</evidence>
<dbReference type="OrthoDB" id="6998904at2"/>
<keyword evidence="1" id="KW-0472">Membrane</keyword>
<dbReference type="PATRIC" id="fig|1615673.3.peg.171"/>
<dbReference type="EMBL" id="JYLN01000010">
    <property type="protein sequence ID" value="KRP69727.1"/>
    <property type="molecule type" value="Genomic_DNA"/>
</dbReference>
<organism evidence="2 3">
    <name type="scientific">Pseudomonas paralactis</name>
    <dbReference type="NCBI Taxonomy" id="1615673"/>
    <lineage>
        <taxon>Bacteria</taxon>
        <taxon>Pseudomonadati</taxon>
        <taxon>Pseudomonadota</taxon>
        <taxon>Gammaproteobacteria</taxon>
        <taxon>Pseudomonadales</taxon>
        <taxon>Pseudomonadaceae</taxon>
        <taxon>Pseudomonas</taxon>
    </lineage>
</organism>
<gene>
    <name evidence="2" type="ORF">TX23_22845</name>
</gene>
<proteinExistence type="predicted"/>
<dbReference type="Proteomes" id="UP000050852">
    <property type="component" value="Unassembled WGS sequence"/>
</dbReference>
<comment type="caution">
    <text evidence="2">The sequence shown here is derived from an EMBL/GenBank/DDBJ whole genome shotgun (WGS) entry which is preliminary data.</text>
</comment>
<keyword evidence="1" id="KW-1133">Transmembrane helix</keyword>
<keyword evidence="1" id="KW-0812">Transmembrane</keyword>
<evidence type="ECO:0000313" key="2">
    <source>
        <dbReference type="EMBL" id="KRP69727.1"/>
    </source>
</evidence>
<protein>
    <submittedName>
        <fullName evidence="2">Uncharacterized protein</fullName>
    </submittedName>
</protein>
<feature type="transmembrane region" description="Helical" evidence="1">
    <location>
        <begin position="63"/>
        <end position="85"/>
    </location>
</feature>